<dbReference type="SUPFAM" id="SSF56672">
    <property type="entry name" value="DNA/RNA polymerases"/>
    <property type="match status" value="1"/>
</dbReference>
<gene>
    <name evidence="3" type="primary">BQ5605_C057g12688</name>
    <name evidence="3" type="ORF">BQ5605_C057G12688</name>
</gene>
<dbReference type="Proteomes" id="UP000249464">
    <property type="component" value="Unassembled WGS sequence"/>
</dbReference>
<dbReference type="AlphaFoldDB" id="A0A2X0PH38"/>
<feature type="domain" description="Reverse transcriptase" evidence="2">
    <location>
        <begin position="481"/>
        <end position="720"/>
    </location>
</feature>
<reference evidence="3 4" key="1">
    <citation type="submission" date="2016-11" db="EMBL/GenBank/DDBJ databases">
        <authorList>
            <person name="Jaros S."/>
            <person name="Januszkiewicz K."/>
            <person name="Wedrychowicz H."/>
        </authorList>
    </citation>
    <scope>NUCLEOTIDE SEQUENCE [LARGE SCALE GENOMIC DNA]</scope>
</reference>
<dbReference type="CDD" id="cd01650">
    <property type="entry name" value="RT_nLTR_like"/>
    <property type="match status" value="1"/>
</dbReference>
<dbReference type="STRING" id="796604.A0A2X0PH38"/>
<dbReference type="EMBL" id="FQNC01000094">
    <property type="protein sequence ID" value="SGZ29429.1"/>
    <property type="molecule type" value="Genomic_DNA"/>
</dbReference>
<name>A0A2X0PH38_9BASI</name>
<feature type="region of interest" description="Disordered" evidence="1">
    <location>
        <begin position="1015"/>
        <end position="1041"/>
    </location>
</feature>
<proteinExistence type="predicted"/>
<evidence type="ECO:0000313" key="4">
    <source>
        <dbReference type="Proteomes" id="UP000249464"/>
    </source>
</evidence>
<dbReference type="Gene3D" id="3.60.10.10">
    <property type="entry name" value="Endonuclease/exonuclease/phosphatase"/>
    <property type="match status" value="1"/>
</dbReference>
<evidence type="ECO:0000256" key="1">
    <source>
        <dbReference type="SAM" id="MobiDB-lite"/>
    </source>
</evidence>
<dbReference type="Pfam" id="PF00078">
    <property type="entry name" value="RVT_1"/>
    <property type="match status" value="1"/>
</dbReference>
<dbReference type="SUPFAM" id="SSF56219">
    <property type="entry name" value="DNase I-like"/>
    <property type="match status" value="1"/>
</dbReference>
<accession>A0A2X0PH38</accession>
<evidence type="ECO:0000313" key="3">
    <source>
        <dbReference type="EMBL" id="SGZ29429.1"/>
    </source>
</evidence>
<dbReference type="InterPro" id="IPR043502">
    <property type="entry name" value="DNA/RNA_pol_sf"/>
</dbReference>
<dbReference type="InterPro" id="IPR036691">
    <property type="entry name" value="Endo/exonu/phosph_ase_sf"/>
</dbReference>
<dbReference type="PANTHER" id="PTHR19446">
    <property type="entry name" value="REVERSE TRANSCRIPTASES"/>
    <property type="match status" value="1"/>
</dbReference>
<sequence>MVESLTVLTFNVRSIKNAVNQVKIIRYLKTLRPAPAAILLQEHHLSYNALRERFESAWPGACIRFAPHVLTLIPMAHLWRAVSSPLPRSCLQKPLNSTVGSCARCFRLEELDIEIINMYAPVKGEERRDFYGLLHFTAPGPKTLRILAGDLNDCPDVSTLLSKIAFNPLDTIRQLHPITPAFTRPHYLGRGDKREICSWSRIDYILVQRSWANRLLSASTLFDAPCSDHRPVVATFALPTSNAADAEPPPALPTTSEFISRLNPTVFNDQDFVDSIPGVVDEVYRRLEGTAPLGDVYDAALRAVAAAGHARYRSTRADMRRLRAENQSVMEALEARGEHMNEAERDAYALAKSQLDQLAVKELSGCAFVRMCHEHRLAGGCGWHRDVDMQEALGIASRHAQSLFTPDPARGDPTNARRSLLDPIRAAKCYDDDRSDPTFGRRLPFKPEWRLTSPSTFPRSKRPFKALPTYFAPKLLDLFNSIWEGGKMTASLAEGLVRLLPKNKPGANLKSLGAYRPITLRETTYKVLSKVLVARLNGVLGELLPPAQHEGALLSLDQQSAYDRVDHAWIFDVFEAFGFDSGGALPCQWFPTELVRLLCGLGQGDPLSCPVWNITFQPFLDALVRRGIALDLQKVWPGGPRAQLTHLAFADDAVVVVESPAALSKLETLSQTWYEATNGKTNTDKTLVLPLGPNWLRDETAQALPTVQEGESFKWCGYAFFRHGDSKLFWTHVLDRIKAKARAARDRTLSPSGGFSMRTPTSPRRSCTCCRSTYRLNGPRRNTVAREFVFQTREDGGLGLISIGDIVHSVALRFWDAVAGSDEAIWAPLARESWRSLVATTRDFSPWGSSAAQLGSRSCIATRRAGGQSLQRPGHLTNHQVRTLALPELLSLPPRLPSLYAEGAKHAYDDADAVAKFAQIADLYWRDEGKGWALVGHRRGFWQHSKEPALRHEHVWARVGQKLKAKALLPKTAVRPARIPLKEDPHPRCFNFFGLTRPFTIRKLRRLVNKVRFPGKDGQDRALPGGQPQEPRVRRFPEGTSQSGRQRFWSWLHDRFASAAEQDTHWRLMYDVTPTRKKQHVQGHASSPSCLFCGNDAAVIETVSHYFFGCAYSASYWSGVLRILFDKLGIEDTDVDPSTFTQEQLTMGLPLLRGRGRTTSKWMWVRLACAIGFQRLHLLRWHVHQRFERTASWPSLDPQCT</sequence>
<organism evidence="3 4">
    <name type="scientific">Microbotryum silenes-dioicae</name>
    <dbReference type="NCBI Taxonomy" id="796604"/>
    <lineage>
        <taxon>Eukaryota</taxon>
        <taxon>Fungi</taxon>
        <taxon>Dikarya</taxon>
        <taxon>Basidiomycota</taxon>
        <taxon>Pucciniomycotina</taxon>
        <taxon>Microbotryomycetes</taxon>
        <taxon>Microbotryales</taxon>
        <taxon>Microbotryaceae</taxon>
        <taxon>Microbotryum</taxon>
    </lineage>
</organism>
<evidence type="ECO:0000259" key="2">
    <source>
        <dbReference type="PROSITE" id="PS50878"/>
    </source>
</evidence>
<dbReference type="InterPro" id="IPR000477">
    <property type="entry name" value="RT_dom"/>
</dbReference>
<dbReference type="PROSITE" id="PS50878">
    <property type="entry name" value="RT_POL"/>
    <property type="match status" value="1"/>
</dbReference>
<protein>
    <submittedName>
        <fullName evidence="3">BQ5605_C057g12688 protein</fullName>
    </submittedName>
</protein>
<keyword evidence="4" id="KW-1185">Reference proteome</keyword>